<gene>
    <name evidence="1" type="ORF">BECKFW1821B_GA0114236_106713</name>
</gene>
<sequence>MDALYVINYLAQAYMTAFVYRSLDGMDHYCFPYMAVMIHHVAFLGRTYKKSPSQLRRKGRFFTYLRMPPTQLLDDLLGGNGNYRPRSEDGGSSMLIEEIVVLSGDDAADYHHDVFPIQSFELFHQLRQ</sequence>
<accession>A0A450T4V3</accession>
<evidence type="ECO:0000313" key="1">
    <source>
        <dbReference type="EMBL" id="VFJ61710.1"/>
    </source>
</evidence>
<protein>
    <submittedName>
        <fullName evidence="1">Uncharacterized protein</fullName>
    </submittedName>
</protein>
<proteinExistence type="predicted"/>
<organism evidence="1">
    <name type="scientific">Candidatus Kentrum sp. FW</name>
    <dbReference type="NCBI Taxonomy" id="2126338"/>
    <lineage>
        <taxon>Bacteria</taxon>
        <taxon>Pseudomonadati</taxon>
        <taxon>Pseudomonadota</taxon>
        <taxon>Gammaproteobacteria</taxon>
        <taxon>Candidatus Kentrum</taxon>
    </lineage>
</organism>
<dbReference type="EMBL" id="CAADFD010000067">
    <property type="protein sequence ID" value="VFJ61710.1"/>
    <property type="molecule type" value="Genomic_DNA"/>
</dbReference>
<name>A0A450T4V3_9GAMM</name>
<dbReference type="AlphaFoldDB" id="A0A450T4V3"/>
<reference evidence="1" key="1">
    <citation type="submission" date="2019-02" db="EMBL/GenBank/DDBJ databases">
        <authorList>
            <person name="Gruber-Vodicka R. H."/>
            <person name="Seah K. B. B."/>
        </authorList>
    </citation>
    <scope>NUCLEOTIDE SEQUENCE</scope>
    <source>
        <strain evidence="1">BECK_BZ106</strain>
    </source>
</reference>